<gene>
    <name evidence="2" type="ORF">FAZ19_14460</name>
</gene>
<keyword evidence="1" id="KW-0732">Signal</keyword>
<dbReference type="OrthoDB" id="9808473at2"/>
<dbReference type="Pfam" id="PF11306">
    <property type="entry name" value="DUF3108"/>
    <property type="match status" value="1"/>
</dbReference>
<dbReference type="InterPro" id="IPR021457">
    <property type="entry name" value="DUF3108"/>
</dbReference>
<evidence type="ECO:0000313" key="2">
    <source>
        <dbReference type="EMBL" id="TJY64401.1"/>
    </source>
</evidence>
<sequence length="264" mass="29859">MRKLYILILSILFTTSVSMGQSALPYLKEPTFKEGEKLTYKLKYGFMSAATGVLSVSKSSLKFSGNNTFHLNAVGETSGAFSVFYTVKNKYDSYIDGDTYLPHLYTEDIREGSYTRKEYATFDHRNRSVKGRKGTFKTPVLQTFDLLSAYYFARNLDLSSLKKGDAFKISYFLNDEVEQLGITYEGIEKIKTSLGTVECIKFSPEIKPGRIFKKNSKLYLWVTNDGNRIPVRAHVEILIGSITMELTDAKGLKYGLGKKVSYSK</sequence>
<proteinExistence type="predicted"/>
<organism evidence="2 3">
    <name type="scientific">Sphingobacterium alkalisoli</name>
    <dbReference type="NCBI Taxonomy" id="1874115"/>
    <lineage>
        <taxon>Bacteria</taxon>
        <taxon>Pseudomonadati</taxon>
        <taxon>Bacteroidota</taxon>
        <taxon>Sphingobacteriia</taxon>
        <taxon>Sphingobacteriales</taxon>
        <taxon>Sphingobacteriaceae</taxon>
        <taxon>Sphingobacterium</taxon>
    </lineage>
</organism>
<reference evidence="2 3" key="1">
    <citation type="submission" date="2019-04" db="EMBL/GenBank/DDBJ databases">
        <title>Sphingobacterium olei sp. nov., isolated from oil-contaminated soil.</title>
        <authorList>
            <person name="Liu B."/>
        </authorList>
    </citation>
    <scope>NUCLEOTIDE SEQUENCE [LARGE SCALE GENOMIC DNA]</scope>
    <source>
        <strain evidence="2 3">Y3L14</strain>
    </source>
</reference>
<evidence type="ECO:0000256" key="1">
    <source>
        <dbReference type="SAM" id="SignalP"/>
    </source>
</evidence>
<feature type="chain" id="PRO_5020655100" evidence="1">
    <location>
        <begin position="20"/>
        <end position="264"/>
    </location>
</feature>
<dbReference type="EMBL" id="SUKA01000004">
    <property type="protein sequence ID" value="TJY64401.1"/>
    <property type="molecule type" value="Genomic_DNA"/>
</dbReference>
<accession>A0A4U0GYU7</accession>
<protein>
    <submittedName>
        <fullName evidence="2">DUF3108 domain-containing protein</fullName>
    </submittedName>
</protein>
<dbReference type="AlphaFoldDB" id="A0A4U0GYU7"/>
<name>A0A4U0GYU7_9SPHI</name>
<keyword evidence="3" id="KW-1185">Reference proteome</keyword>
<comment type="caution">
    <text evidence="2">The sequence shown here is derived from an EMBL/GenBank/DDBJ whole genome shotgun (WGS) entry which is preliminary data.</text>
</comment>
<dbReference type="RefSeq" id="WP_136821461.1">
    <property type="nucleotide sequence ID" value="NZ_BMJX01000004.1"/>
</dbReference>
<feature type="signal peptide" evidence="1">
    <location>
        <begin position="1"/>
        <end position="19"/>
    </location>
</feature>
<dbReference type="Proteomes" id="UP000309872">
    <property type="component" value="Unassembled WGS sequence"/>
</dbReference>
<evidence type="ECO:0000313" key="3">
    <source>
        <dbReference type="Proteomes" id="UP000309872"/>
    </source>
</evidence>